<protein>
    <submittedName>
        <fullName evidence="2">Uncharacterized protein</fullName>
    </submittedName>
</protein>
<accession>A0A438MHI2</accession>
<dbReference type="EMBL" id="SAUN01000001">
    <property type="protein sequence ID" value="RVX44901.1"/>
    <property type="molecule type" value="Genomic_DNA"/>
</dbReference>
<sequence length="281" mass="32097">MTTAIRPADRGAGTFDSSVCKLVTWVRHARYYSPLSVWTELRRAAMRQTTHFVQPPPTTSHIVTPAHHLEPPLLDRHNQPPNPQNAPHSREAVQHHVPGTPTSKPRHQPLSEPQHAFLLLLPAHLPQPGVHPLPRTPAPRPHRSRRIGLLNTRPRTMFRSDLRLPTPRPLRHHPHRRRHSSFIRPSGTSRRRHKPRPERHPSPRTATTRHASGRDTILKPLHLAHQQSPGKDRRRQQRPEQHDGPPPHLPVPPTGHRQTLSAVVDSESDHLSCLYRSSEHP</sequence>
<proteinExistence type="predicted"/>
<comment type="caution">
    <text evidence="2">The sequence shown here is derived from an EMBL/GenBank/DDBJ whole genome shotgun (WGS) entry which is preliminary data.</text>
</comment>
<keyword evidence="3" id="KW-1185">Reference proteome</keyword>
<dbReference type="Proteomes" id="UP000284824">
    <property type="component" value="Unassembled WGS sequence"/>
</dbReference>
<evidence type="ECO:0000313" key="2">
    <source>
        <dbReference type="EMBL" id="RVX44901.1"/>
    </source>
</evidence>
<reference evidence="2 3" key="1">
    <citation type="submission" date="2019-01" db="EMBL/GenBank/DDBJ databases">
        <title>Sequencing the genomes of 1000 actinobacteria strains.</title>
        <authorList>
            <person name="Klenk H.-P."/>
        </authorList>
    </citation>
    <scope>NUCLEOTIDE SEQUENCE [LARGE SCALE GENOMIC DNA]</scope>
    <source>
        <strain evidence="2 3">DSM 43925</strain>
    </source>
</reference>
<dbReference type="AlphaFoldDB" id="A0A438MHI2"/>
<gene>
    <name evidence="2" type="ORF">EDD27_7667</name>
</gene>
<feature type="compositionally biased region" description="Basic residues" evidence="1">
    <location>
        <begin position="169"/>
        <end position="181"/>
    </location>
</feature>
<feature type="region of interest" description="Disordered" evidence="1">
    <location>
        <begin position="71"/>
        <end position="110"/>
    </location>
</feature>
<evidence type="ECO:0000313" key="3">
    <source>
        <dbReference type="Proteomes" id="UP000284824"/>
    </source>
</evidence>
<name>A0A438MHI2_9ACTN</name>
<feature type="compositionally biased region" description="Pro residues" evidence="1">
    <location>
        <begin position="129"/>
        <end position="139"/>
    </location>
</feature>
<organism evidence="2 3">
    <name type="scientific">Nonomuraea polychroma</name>
    <dbReference type="NCBI Taxonomy" id="46176"/>
    <lineage>
        <taxon>Bacteria</taxon>
        <taxon>Bacillati</taxon>
        <taxon>Actinomycetota</taxon>
        <taxon>Actinomycetes</taxon>
        <taxon>Streptosporangiales</taxon>
        <taxon>Streptosporangiaceae</taxon>
        <taxon>Nonomuraea</taxon>
    </lineage>
</organism>
<evidence type="ECO:0000256" key="1">
    <source>
        <dbReference type="SAM" id="MobiDB-lite"/>
    </source>
</evidence>
<feature type="region of interest" description="Disordered" evidence="1">
    <location>
        <begin position="127"/>
        <end position="257"/>
    </location>
</feature>